<feature type="transmembrane region" description="Helical" evidence="5">
    <location>
        <begin position="47"/>
        <end position="66"/>
    </location>
</feature>
<proteinExistence type="predicted"/>
<dbReference type="PROSITE" id="PS50850">
    <property type="entry name" value="MFS"/>
    <property type="match status" value="1"/>
</dbReference>
<reference evidence="7" key="1">
    <citation type="submission" date="2022-12" db="EMBL/GenBank/DDBJ databases">
        <authorList>
            <person name="Petersen C."/>
        </authorList>
    </citation>
    <scope>NUCLEOTIDE SEQUENCE</scope>
    <source>
        <strain evidence="7">IBT 29677</strain>
    </source>
</reference>
<protein>
    <recommendedName>
        <fullName evidence="6">Major facilitator superfamily (MFS) profile domain-containing protein</fullName>
    </recommendedName>
</protein>
<dbReference type="InterPro" id="IPR020846">
    <property type="entry name" value="MFS_dom"/>
</dbReference>
<name>A0A9W9W1D9_9EURO</name>
<evidence type="ECO:0000256" key="4">
    <source>
        <dbReference type="ARBA" id="ARBA00023136"/>
    </source>
</evidence>
<dbReference type="PANTHER" id="PTHR23501:SF78">
    <property type="entry name" value="MAJOR FACILITATOR SUPERFAMILY (MFS) PROFILE DOMAIN-CONTAINING PROTEIN-RELATED"/>
    <property type="match status" value="1"/>
</dbReference>
<evidence type="ECO:0000256" key="5">
    <source>
        <dbReference type="SAM" id="Phobius"/>
    </source>
</evidence>
<feature type="transmembrane region" description="Helical" evidence="5">
    <location>
        <begin position="148"/>
        <end position="167"/>
    </location>
</feature>
<feature type="transmembrane region" description="Helical" evidence="5">
    <location>
        <begin position="78"/>
        <end position="97"/>
    </location>
</feature>
<feature type="transmembrane region" description="Helical" evidence="5">
    <location>
        <begin position="246"/>
        <end position="264"/>
    </location>
</feature>
<dbReference type="Pfam" id="PF07690">
    <property type="entry name" value="MFS_1"/>
    <property type="match status" value="1"/>
</dbReference>
<gene>
    <name evidence="7" type="ORF">N7509_004891</name>
</gene>
<reference evidence="7" key="2">
    <citation type="journal article" date="2023" name="IMA Fungus">
        <title>Comparative genomic study of the Penicillium genus elucidates a diverse pangenome and 15 lateral gene transfer events.</title>
        <authorList>
            <person name="Petersen C."/>
            <person name="Sorensen T."/>
            <person name="Nielsen M.R."/>
            <person name="Sondergaard T.E."/>
            <person name="Sorensen J.L."/>
            <person name="Fitzpatrick D.A."/>
            <person name="Frisvad J.C."/>
            <person name="Nielsen K.L."/>
        </authorList>
    </citation>
    <scope>NUCLEOTIDE SEQUENCE</scope>
    <source>
        <strain evidence="7">IBT 29677</strain>
    </source>
</reference>
<dbReference type="InterPro" id="IPR011701">
    <property type="entry name" value="MFS"/>
</dbReference>
<dbReference type="PANTHER" id="PTHR23501">
    <property type="entry name" value="MAJOR FACILITATOR SUPERFAMILY"/>
    <property type="match status" value="1"/>
</dbReference>
<feature type="transmembrane region" description="Helical" evidence="5">
    <location>
        <begin position="348"/>
        <end position="373"/>
    </location>
</feature>
<dbReference type="AlphaFoldDB" id="A0A9W9W1D9"/>
<accession>A0A9W9W1D9</accession>
<feature type="transmembrane region" description="Helical" evidence="5">
    <location>
        <begin position="410"/>
        <end position="427"/>
    </location>
</feature>
<dbReference type="GeneID" id="81368508"/>
<dbReference type="Proteomes" id="UP001147747">
    <property type="component" value="Unassembled WGS sequence"/>
</dbReference>
<feature type="transmembrane region" description="Helical" evidence="5">
    <location>
        <begin position="276"/>
        <end position="299"/>
    </location>
</feature>
<evidence type="ECO:0000256" key="3">
    <source>
        <dbReference type="ARBA" id="ARBA00022989"/>
    </source>
</evidence>
<feature type="transmembrane region" description="Helical" evidence="5">
    <location>
        <begin position="118"/>
        <end position="136"/>
    </location>
</feature>
<comment type="caution">
    <text evidence="7">The sequence shown here is derived from an EMBL/GenBank/DDBJ whole genome shotgun (WGS) entry which is preliminary data.</text>
</comment>
<sequence>MSENYEIYRYSPLEMMNSESTIEEGKDGSSSPERLNYLGDQTLRLTFPRLIVSYICLCSCYFITYLDMNSTTTALPTISNALSAGTTITWAGTAFLLGQTTFQPLYGRVSDISGRKPVLMISVACIMVGDFLSGWAKGPIWLYLTRTLSGIGAGGISSLVSIIVSDIVSLKNRGKYQGFVSIAIGAGAVSGPFIAASLIQKSSDGWRWTFWVPSILALICMLFLLLFLPLKQVSGSWNIKIRQIDWAGVILSTTGIIFLLIPISSGGNTWPWNSGFIISLLILGCILIGIFVLVEGLFAKLPIMPLTLFRQRSLTIMLISGALHDYVWQSTQYFMPLFFQEVRGFSPFGSAMLTLPYVLAQSIAGAISGPVMSRFARFAKSLFTPVLRIGLFLWSVGAGLRLLFKRDTCIFVYTVVLAIEGAGVGFTHQPGKNGTK</sequence>
<dbReference type="GO" id="GO:0022857">
    <property type="term" value="F:transmembrane transporter activity"/>
    <property type="evidence" value="ECO:0007669"/>
    <property type="project" value="InterPro"/>
</dbReference>
<evidence type="ECO:0000256" key="2">
    <source>
        <dbReference type="ARBA" id="ARBA00022692"/>
    </source>
</evidence>
<dbReference type="Gene3D" id="1.20.1250.20">
    <property type="entry name" value="MFS general substrate transporter like domains"/>
    <property type="match status" value="2"/>
</dbReference>
<evidence type="ECO:0000313" key="8">
    <source>
        <dbReference type="Proteomes" id="UP001147747"/>
    </source>
</evidence>
<keyword evidence="8" id="KW-1185">Reference proteome</keyword>
<comment type="subcellular location">
    <subcellularLocation>
        <location evidence="1">Membrane</location>
        <topology evidence="1">Multi-pass membrane protein</topology>
    </subcellularLocation>
</comment>
<organism evidence="7 8">
    <name type="scientific">Penicillium cosmopolitanum</name>
    <dbReference type="NCBI Taxonomy" id="1131564"/>
    <lineage>
        <taxon>Eukaryota</taxon>
        <taxon>Fungi</taxon>
        <taxon>Dikarya</taxon>
        <taxon>Ascomycota</taxon>
        <taxon>Pezizomycotina</taxon>
        <taxon>Eurotiomycetes</taxon>
        <taxon>Eurotiomycetidae</taxon>
        <taxon>Eurotiales</taxon>
        <taxon>Aspergillaceae</taxon>
        <taxon>Penicillium</taxon>
    </lineage>
</organism>
<feature type="transmembrane region" description="Helical" evidence="5">
    <location>
        <begin position="211"/>
        <end position="230"/>
    </location>
</feature>
<feature type="transmembrane region" description="Helical" evidence="5">
    <location>
        <begin position="179"/>
        <end position="199"/>
    </location>
</feature>
<dbReference type="RefSeq" id="XP_056488830.1">
    <property type="nucleotide sequence ID" value="XM_056629528.1"/>
</dbReference>
<dbReference type="GO" id="GO:0005886">
    <property type="term" value="C:plasma membrane"/>
    <property type="evidence" value="ECO:0007669"/>
    <property type="project" value="TreeGrafter"/>
</dbReference>
<evidence type="ECO:0000259" key="6">
    <source>
        <dbReference type="PROSITE" id="PS50850"/>
    </source>
</evidence>
<feature type="transmembrane region" description="Helical" evidence="5">
    <location>
        <begin position="385"/>
        <end position="404"/>
    </location>
</feature>
<dbReference type="OrthoDB" id="6770063at2759"/>
<keyword evidence="3 5" id="KW-1133">Transmembrane helix</keyword>
<evidence type="ECO:0000313" key="7">
    <source>
        <dbReference type="EMBL" id="KAJ5396778.1"/>
    </source>
</evidence>
<dbReference type="InterPro" id="IPR036259">
    <property type="entry name" value="MFS_trans_sf"/>
</dbReference>
<keyword evidence="4 5" id="KW-0472">Membrane</keyword>
<dbReference type="SUPFAM" id="SSF103473">
    <property type="entry name" value="MFS general substrate transporter"/>
    <property type="match status" value="1"/>
</dbReference>
<feature type="domain" description="Major facilitator superfamily (MFS) profile" evidence="6">
    <location>
        <begin position="53"/>
        <end position="436"/>
    </location>
</feature>
<evidence type="ECO:0000256" key="1">
    <source>
        <dbReference type="ARBA" id="ARBA00004141"/>
    </source>
</evidence>
<keyword evidence="2 5" id="KW-0812">Transmembrane</keyword>
<dbReference type="EMBL" id="JAPZBU010000006">
    <property type="protein sequence ID" value="KAJ5396778.1"/>
    <property type="molecule type" value="Genomic_DNA"/>
</dbReference>